<keyword evidence="5" id="KW-0460">Magnesium</keyword>
<evidence type="ECO:0000256" key="12">
    <source>
        <dbReference type="RuleBase" id="RU004466"/>
    </source>
</evidence>
<dbReference type="InterPro" id="IPR008949">
    <property type="entry name" value="Isoprenoid_synthase_dom_sf"/>
</dbReference>
<evidence type="ECO:0000256" key="5">
    <source>
        <dbReference type="ARBA" id="ARBA00022842"/>
    </source>
</evidence>
<dbReference type="Gene3D" id="1.10.600.10">
    <property type="entry name" value="Farnesyl Diphosphate Synthase"/>
    <property type="match status" value="1"/>
</dbReference>
<dbReference type="PROSITE" id="PS00723">
    <property type="entry name" value="POLYPRENYL_SYNTHASE_1"/>
    <property type="match status" value="1"/>
</dbReference>
<comment type="similarity">
    <text evidence="2 12">Belongs to the FPP/GGPP synthase family.</text>
</comment>
<dbReference type="InterPro" id="IPR000092">
    <property type="entry name" value="Polyprenyl_synt"/>
</dbReference>
<evidence type="ECO:0000313" key="14">
    <source>
        <dbReference type="Proteomes" id="UP000006377"/>
    </source>
</evidence>
<dbReference type="InterPro" id="IPR033749">
    <property type="entry name" value="Polyprenyl_synt_CS"/>
</dbReference>
<dbReference type="EMBL" id="CP000774">
    <property type="protein sequence ID" value="ABS62345.1"/>
    <property type="molecule type" value="Genomic_DNA"/>
</dbReference>
<dbReference type="FunFam" id="1.10.600.10:FF:000002">
    <property type="entry name" value="Octaprenyl diphosphate synthase"/>
    <property type="match status" value="1"/>
</dbReference>
<dbReference type="STRING" id="402881.Plav_0722"/>
<dbReference type="EC" id="2.5.1.90" evidence="8"/>
<dbReference type="SFLD" id="SFLDS00005">
    <property type="entry name" value="Isoprenoid_Synthase_Type_I"/>
    <property type="match status" value="1"/>
</dbReference>
<comment type="function">
    <text evidence="7">Supplies octaprenyl diphosphate, the precursor for the side chain of the isoprenoid quinones ubiquinone and menaquinone.</text>
</comment>
<evidence type="ECO:0000256" key="6">
    <source>
        <dbReference type="ARBA" id="ARBA00051506"/>
    </source>
</evidence>
<dbReference type="GO" id="GO:0106350">
    <property type="term" value="F:all-trans-octaprenyl-diphosphate synthase activity"/>
    <property type="evidence" value="ECO:0007669"/>
    <property type="project" value="UniProtKB-EC"/>
</dbReference>
<name>A7HR12_PARL1</name>
<dbReference type="Proteomes" id="UP000006377">
    <property type="component" value="Chromosome"/>
</dbReference>
<dbReference type="AlphaFoldDB" id="A7HR12"/>
<evidence type="ECO:0000313" key="13">
    <source>
        <dbReference type="EMBL" id="ABS62345.1"/>
    </source>
</evidence>
<evidence type="ECO:0000256" key="8">
    <source>
        <dbReference type="ARBA" id="ARBA00066511"/>
    </source>
</evidence>
<dbReference type="RefSeq" id="WP_011995636.1">
    <property type="nucleotide sequence ID" value="NC_009719.1"/>
</dbReference>
<organism evidence="13 14">
    <name type="scientific">Parvibaculum lavamentivorans (strain DS-1 / DSM 13023 / NCIMB 13966)</name>
    <dbReference type="NCBI Taxonomy" id="402881"/>
    <lineage>
        <taxon>Bacteria</taxon>
        <taxon>Pseudomonadati</taxon>
        <taxon>Pseudomonadota</taxon>
        <taxon>Alphaproteobacteria</taxon>
        <taxon>Hyphomicrobiales</taxon>
        <taxon>Parvibaculaceae</taxon>
        <taxon>Parvibaculum</taxon>
    </lineage>
</organism>
<evidence type="ECO:0000256" key="7">
    <source>
        <dbReference type="ARBA" id="ARBA00055029"/>
    </source>
</evidence>
<dbReference type="CDD" id="cd00685">
    <property type="entry name" value="Trans_IPPS_HT"/>
    <property type="match status" value="1"/>
</dbReference>
<evidence type="ECO:0000256" key="9">
    <source>
        <dbReference type="ARBA" id="ARBA00072473"/>
    </source>
</evidence>
<comment type="cofactor">
    <cofactor evidence="1">
        <name>Mg(2+)</name>
        <dbReference type="ChEBI" id="CHEBI:18420"/>
    </cofactor>
</comment>
<dbReference type="PANTHER" id="PTHR12001">
    <property type="entry name" value="GERANYLGERANYL PYROPHOSPHATE SYNTHASE"/>
    <property type="match status" value="1"/>
</dbReference>
<dbReference type="PANTHER" id="PTHR12001:SF69">
    <property type="entry name" value="ALL TRANS-POLYPRENYL-DIPHOSPHATE SYNTHASE PDSS1"/>
    <property type="match status" value="1"/>
</dbReference>
<dbReference type="OrthoDB" id="9805316at2"/>
<keyword evidence="4" id="KW-0479">Metal-binding</keyword>
<proteinExistence type="inferred from homology"/>
<dbReference type="Pfam" id="PF00348">
    <property type="entry name" value="polyprenyl_synt"/>
    <property type="match status" value="1"/>
</dbReference>
<accession>A7HR12</accession>
<evidence type="ECO:0000256" key="3">
    <source>
        <dbReference type="ARBA" id="ARBA00022679"/>
    </source>
</evidence>
<dbReference type="eggNOG" id="COG0142">
    <property type="taxonomic scope" value="Bacteria"/>
</dbReference>
<dbReference type="GO" id="GO:0046872">
    <property type="term" value="F:metal ion binding"/>
    <property type="evidence" value="ECO:0007669"/>
    <property type="project" value="UniProtKB-KW"/>
</dbReference>
<evidence type="ECO:0000256" key="4">
    <source>
        <dbReference type="ARBA" id="ARBA00022723"/>
    </source>
</evidence>
<evidence type="ECO:0000256" key="11">
    <source>
        <dbReference type="ARBA" id="ARBA00083124"/>
    </source>
</evidence>
<comment type="catalytic activity">
    <reaction evidence="6">
        <text>5 isopentenyl diphosphate + (2E,6E)-farnesyl diphosphate = all-trans-octaprenyl diphosphate + 5 diphosphate</text>
        <dbReference type="Rhea" id="RHEA:27798"/>
        <dbReference type="ChEBI" id="CHEBI:33019"/>
        <dbReference type="ChEBI" id="CHEBI:57711"/>
        <dbReference type="ChEBI" id="CHEBI:128769"/>
        <dbReference type="ChEBI" id="CHEBI:175763"/>
        <dbReference type="EC" id="2.5.1.90"/>
    </reaction>
</comment>
<evidence type="ECO:0000256" key="2">
    <source>
        <dbReference type="ARBA" id="ARBA00006706"/>
    </source>
</evidence>
<evidence type="ECO:0000256" key="10">
    <source>
        <dbReference type="ARBA" id="ARBA00079637"/>
    </source>
</evidence>
<reference evidence="13 14" key="1">
    <citation type="journal article" date="2011" name="Stand. Genomic Sci.">
        <title>Complete genome sequence of Parvibaculum lavamentivorans type strain (DS-1(T)).</title>
        <authorList>
            <person name="Schleheck D."/>
            <person name="Weiss M."/>
            <person name="Pitluck S."/>
            <person name="Bruce D."/>
            <person name="Land M.L."/>
            <person name="Han S."/>
            <person name="Saunders E."/>
            <person name="Tapia R."/>
            <person name="Detter C."/>
            <person name="Brettin T."/>
            <person name="Han J."/>
            <person name="Woyke T."/>
            <person name="Goodwin L."/>
            <person name="Pennacchio L."/>
            <person name="Nolan M."/>
            <person name="Cook A.M."/>
            <person name="Kjelleberg S."/>
            <person name="Thomas T."/>
        </authorList>
    </citation>
    <scope>NUCLEOTIDE SEQUENCE [LARGE SCALE GENOMIC DNA]</scope>
    <source>
        <strain evidence="14">DS-1 / DSM 13023 / NCIMB 13966</strain>
    </source>
</reference>
<keyword evidence="3 12" id="KW-0808">Transferase</keyword>
<dbReference type="HOGENOM" id="CLU_014015_2_0_5"/>
<dbReference type="GO" id="GO:0008299">
    <property type="term" value="P:isoprenoid biosynthetic process"/>
    <property type="evidence" value="ECO:0007669"/>
    <property type="project" value="InterPro"/>
</dbReference>
<gene>
    <name evidence="13" type="ordered locus">Plav_0722</name>
</gene>
<evidence type="ECO:0000256" key="1">
    <source>
        <dbReference type="ARBA" id="ARBA00001946"/>
    </source>
</evidence>
<protein>
    <recommendedName>
        <fullName evidence="9">Octaprenyl diphosphate synthase</fullName>
        <ecNumber evidence="8">2.5.1.90</ecNumber>
    </recommendedName>
    <alternativeName>
        <fullName evidence="11">All-trans-octaprenyl-diphosphate synthase</fullName>
    </alternativeName>
    <alternativeName>
        <fullName evidence="10">Octaprenyl pyrophosphate synthase</fullName>
    </alternativeName>
</protein>
<dbReference type="KEGG" id="pla:Plav_0722"/>
<dbReference type="SUPFAM" id="SSF48576">
    <property type="entry name" value="Terpenoid synthases"/>
    <property type="match status" value="1"/>
</dbReference>
<keyword evidence="14" id="KW-1185">Reference proteome</keyword>
<sequence>MGVVVPLEDDRGRGQNAVAQLQALVAKEMQAVNEFIRERMASDVPMVPELASHLINSGGKRLRPMLTIAASRLCGYNGTDHIKLAATVEFLHTATLLHDDVVDESDMRRGAKTARMLWGNQASVLVGDFLLGRAFKLMVETKSLRALEIIADAASVIAEGEVMQLAAAKDTGTTEDAYLRVIQAKTAALFAAATEIGAVISEKNGSEAAALESYGRNLGIAFQLVDDALDYGGRAASLGKNVGDDFREGKITLPVVLAFRRGNAEERAFWERTLQQGDRQEGDLEHAVDLMNKHAALEDTILRARHYGAIANDALAIFPDSPYRQALTDLVDFCINRNH</sequence>